<protein>
    <submittedName>
        <fullName evidence="1">Uncharacterized protein</fullName>
    </submittedName>
</protein>
<dbReference type="Proteomes" id="UP001153954">
    <property type="component" value="Unassembled WGS sequence"/>
</dbReference>
<evidence type="ECO:0000313" key="1">
    <source>
        <dbReference type="EMBL" id="CAH2092122.1"/>
    </source>
</evidence>
<proteinExistence type="predicted"/>
<reference evidence="1" key="1">
    <citation type="submission" date="2022-03" db="EMBL/GenBank/DDBJ databases">
        <authorList>
            <person name="Tunstrom K."/>
        </authorList>
    </citation>
    <scope>NUCLEOTIDE SEQUENCE</scope>
</reference>
<comment type="caution">
    <text evidence="1">The sequence shown here is derived from an EMBL/GenBank/DDBJ whole genome shotgun (WGS) entry which is preliminary data.</text>
</comment>
<name>A0AAU9U2X4_EUPED</name>
<gene>
    <name evidence="1" type="ORF">EEDITHA_LOCUS7910</name>
</gene>
<dbReference type="AlphaFoldDB" id="A0AAU9U2X4"/>
<sequence length="163" mass="18261">MIIFAKSRSSLLRCFSVISRLQAPGEALTTQHTILVGCIKLPKPMKDHKIKVYALQLLHEEFPSKTLESTPAIHGLIIEISGYEVEKAVKTMKNHKAVGPNNIPADRWKMLGPAAINGLTKLFNAILFNSKIPESWRISFILPFFKNKVEVTVDIISSSHLTR</sequence>
<dbReference type="EMBL" id="CAKOGL010000011">
    <property type="protein sequence ID" value="CAH2092122.1"/>
    <property type="molecule type" value="Genomic_DNA"/>
</dbReference>
<evidence type="ECO:0000313" key="2">
    <source>
        <dbReference type="Proteomes" id="UP001153954"/>
    </source>
</evidence>
<accession>A0AAU9U2X4</accession>
<organism evidence="1 2">
    <name type="scientific">Euphydryas editha</name>
    <name type="common">Edith's checkerspot</name>
    <dbReference type="NCBI Taxonomy" id="104508"/>
    <lineage>
        <taxon>Eukaryota</taxon>
        <taxon>Metazoa</taxon>
        <taxon>Ecdysozoa</taxon>
        <taxon>Arthropoda</taxon>
        <taxon>Hexapoda</taxon>
        <taxon>Insecta</taxon>
        <taxon>Pterygota</taxon>
        <taxon>Neoptera</taxon>
        <taxon>Endopterygota</taxon>
        <taxon>Lepidoptera</taxon>
        <taxon>Glossata</taxon>
        <taxon>Ditrysia</taxon>
        <taxon>Papilionoidea</taxon>
        <taxon>Nymphalidae</taxon>
        <taxon>Nymphalinae</taxon>
        <taxon>Euphydryas</taxon>
    </lineage>
</organism>
<keyword evidence="2" id="KW-1185">Reference proteome</keyword>